<proteinExistence type="predicted"/>
<accession>A7STH7</accession>
<evidence type="ECO:0000313" key="4">
    <source>
        <dbReference type="Proteomes" id="UP000001593"/>
    </source>
</evidence>
<dbReference type="Gene3D" id="1.10.10.2590">
    <property type="entry name" value="BEN domain"/>
    <property type="match status" value="1"/>
</dbReference>
<dbReference type="HOGENOM" id="CLU_1066720_0_0_1"/>
<evidence type="ECO:0000313" key="3">
    <source>
        <dbReference type="EMBL" id="EDO32976.1"/>
    </source>
</evidence>
<feature type="compositionally biased region" description="Basic and acidic residues" evidence="2">
    <location>
        <begin position="79"/>
        <end position="92"/>
    </location>
</feature>
<organism evidence="3 4">
    <name type="scientific">Nematostella vectensis</name>
    <name type="common">Starlet sea anemone</name>
    <dbReference type="NCBI Taxonomy" id="45351"/>
    <lineage>
        <taxon>Eukaryota</taxon>
        <taxon>Metazoa</taxon>
        <taxon>Cnidaria</taxon>
        <taxon>Anthozoa</taxon>
        <taxon>Hexacorallia</taxon>
        <taxon>Actiniaria</taxon>
        <taxon>Edwardsiidae</taxon>
        <taxon>Nematostella</taxon>
    </lineage>
</organism>
<evidence type="ECO:0000256" key="1">
    <source>
        <dbReference type="SAM" id="Coils"/>
    </source>
</evidence>
<sequence length="261" mass="29972">MASKKFVVVEWVNNAEDRREFTVLRGSDIIPKTGEVLRQGCVVSVVYREKAADTPRLYDAEVLQIFDSQRKAKQFENELLERGNDSDQETPRPKKRKPCQKVVEAASLNDETSGGKHDEQPNNWETFAHSTTSAIQDLKAEVETLKQEVKNLKRKLKVNKDVPVEDQPSPVSQQKQKIKYLLKPLEGVKRLLSDLFTEEELMRCTLKGKGRSRDVLDSNKLQMIYGAMRGNYGMTDEKVDQLIRNQQKSLKEKTKKSLQYS</sequence>
<dbReference type="InParanoid" id="A7STH7"/>
<name>A7STH7_NEMVE</name>
<dbReference type="Proteomes" id="UP000001593">
    <property type="component" value="Unassembled WGS sequence"/>
</dbReference>
<evidence type="ECO:0008006" key="5">
    <source>
        <dbReference type="Google" id="ProtNLM"/>
    </source>
</evidence>
<keyword evidence="1" id="KW-0175">Coiled coil</keyword>
<evidence type="ECO:0000256" key="2">
    <source>
        <dbReference type="SAM" id="MobiDB-lite"/>
    </source>
</evidence>
<gene>
    <name evidence="3" type="ORF">NEMVEDRAFT_v1g217252</name>
</gene>
<feature type="coiled-coil region" evidence="1">
    <location>
        <begin position="128"/>
        <end position="162"/>
    </location>
</feature>
<keyword evidence="4" id="KW-1185">Reference proteome</keyword>
<reference evidence="3 4" key="1">
    <citation type="journal article" date="2007" name="Science">
        <title>Sea anemone genome reveals ancestral eumetazoan gene repertoire and genomic organization.</title>
        <authorList>
            <person name="Putnam N.H."/>
            <person name="Srivastava M."/>
            <person name="Hellsten U."/>
            <person name="Dirks B."/>
            <person name="Chapman J."/>
            <person name="Salamov A."/>
            <person name="Terry A."/>
            <person name="Shapiro H."/>
            <person name="Lindquist E."/>
            <person name="Kapitonov V.V."/>
            <person name="Jurka J."/>
            <person name="Genikhovich G."/>
            <person name="Grigoriev I.V."/>
            <person name="Lucas S.M."/>
            <person name="Steele R.E."/>
            <person name="Finnerty J.R."/>
            <person name="Technau U."/>
            <person name="Martindale M.Q."/>
            <person name="Rokhsar D.S."/>
        </authorList>
    </citation>
    <scope>NUCLEOTIDE SEQUENCE [LARGE SCALE GENOMIC DNA]</scope>
    <source>
        <strain evidence="4">CH2 X CH6</strain>
    </source>
</reference>
<feature type="region of interest" description="Disordered" evidence="2">
    <location>
        <begin position="79"/>
        <end position="100"/>
    </location>
</feature>
<dbReference type="AlphaFoldDB" id="A7STH7"/>
<dbReference type="EMBL" id="DS469796">
    <property type="protein sequence ID" value="EDO32976.1"/>
    <property type="molecule type" value="Genomic_DNA"/>
</dbReference>
<protein>
    <recommendedName>
        <fullName evidence="5">BEN domain-containing protein</fullName>
    </recommendedName>
</protein>